<accession>A0A6L5QBS5</accession>
<dbReference type="RefSeq" id="WP_154362072.1">
    <property type="nucleotide sequence ID" value="NZ_WKJM01000003.1"/>
</dbReference>
<reference evidence="1 2" key="1">
    <citation type="submission" date="2019-11" db="EMBL/GenBank/DDBJ databases">
        <title>Novel species isolated from a subtropical stream in China.</title>
        <authorList>
            <person name="Lu H."/>
        </authorList>
    </citation>
    <scope>NUCLEOTIDE SEQUENCE [LARGE SCALE GENOMIC DNA]</scope>
    <source>
        <strain evidence="1 2">FT25W</strain>
    </source>
</reference>
<comment type="caution">
    <text evidence="1">The sequence shown here is derived from an EMBL/GenBank/DDBJ whole genome shotgun (WGS) entry which is preliminary data.</text>
</comment>
<protein>
    <submittedName>
        <fullName evidence="1">Uncharacterized protein</fullName>
    </submittedName>
</protein>
<proteinExistence type="predicted"/>
<dbReference type="Proteomes" id="UP000481037">
    <property type="component" value="Unassembled WGS sequence"/>
</dbReference>
<dbReference type="AlphaFoldDB" id="A0A6L5QBS5"/>
<name>A0A6L5QBS5_9BURK</name>
<gene>
    <name evidence="1" type="ORF">GJ697_04935</name>
</gene>
<dbReference type="EMBL" id="WKJM01000003">
    <property type="protein sequence ID" value="MRX07177.1"/>
    <property type="molecule type" value="Genomic_DNA"/>
</dbReference>
<sequence length="179" mass="20341">MTAVGGRPDTADHGYVVYLDFDGVLHDDDVVWSRRAGIHMRTPGRFLFEWSPILEALLLPHPEVKIVLSTSWVRVKSFDFAKKQLSPALQSRVVGATFHRRQMSKFEFDNQSRGAQIFSDVRRRCPTSWIAIDNDDDAWPAHCRQHLIKTADRFGLSDPEVQAAIRERLAALATLSEVL</sequence>
<dbReference type="Pfam" id="PF18143">
    <property type="entry name" value="HAD_SAK_2"/>
    <property type="match status" value="1"/>
</dbReference>
<organism evidence="1 2">
    <name type="scientific">Duganella alba</name>
    <dbReference type="NCBI Taxonomy" id="2666081"/>
    <lineage>
        <taxon>Bacteria</taxon>
        <taxon>Pseudomonadati</taxon>
        <taxon>Pseudomonadota</taxon>
        <taxon>Betaproteobacteria</taxon>
        <taxon>Burkholderiales</taxon>
        <taxon>Oxalobacteraceae</taxon>
        <taxon>Telluria group</taxon>
        <taxon>Duganella</taxon>
    </lineage>
</organism>
<evidence type="ECO:0000313" key="2">
    <source>
        <dbReference type="Proteomes" id="UP000481037"/>
    </source>
</evidence>
<keyword evidence="2" id="KW-1185">Reference proteome</keyword>
<evidence type="ECO:0000313" key="1">
    <source>
        <dbReference type="EMBL" id="MRX07177.1"/>
    </source>
</evidence>